<accession>X1B2F2</accession>
<organism evidence="2">
    <name type="scientific">marine sediment metagenome</name>
    <dbReference type="NCBI Taxonomy" id="412755"/>
    <lineage>
        <taxon>unclassified sequences</taxon>
        <taxon>metagenomes</taxon>
        <taxon>ecological metagenomes</taxon>
    </lineage>
</organism>
<dbReference type="EMBL" id="BART01011840">
    <property type="protein sequence ID" value="GAG89130.1"/>
    <property type="molecule type" value="Genomic_DNA"/>
</dbReference>
<feature type="non-terminal residue" evidence="2">
    <location>
        <position position="1"/>
    </location>
</feature>
<dbReference type="AlphaFoldDB" id="X1B2F2"/>
<reference evidence="2" key="1">
    <citation type="journal article" date="2014" name="Front. Microbiol.">
        <title>High frequency of phylogenetically diverse reductive dehalogenase-homologous genes in deep subseafloor sedimentary metagenomes.</title>
        <authorList>
            <person name="Kawai M."/>
            <person name="Futagami T."/>
            <person name="Toyoda A."/>
            <person name="Takaki Y."/>
            <person name="Nishi S."/>
            <person name="Hori S."/>
            <person name="Arai W."/>
            <person name="Tsubouchi T."/>
            <person name="Morono Y."/>
            <person name="Uchiyama I."/>
            <person name="Ito T."/>
            <person name="Fujiyama A."/>
            <person name="Inagaki F."/>
            <person name="Takami H."/>
        </authorList>
    </citation>
    <scope>NUCLEOTIDE SEQUENCE</scope>
    <source>
        <strain evidence="2">Expedition CK06-06</strain>
    </source>
</reference>
<protein>
    <recommendedName>
        <fullName evidence="1">Periplasmic copper-binding protein NosD beta helix domain-containing protein</fullName>
    </recommendedName>
</protein>
<dbReference type="Pfam" id="PF05048">
    <property type="entry name" value="NosD"/>
    <property type="match status" value="1"/>
</dbReference>
<sequence>DLNGNNMGINVELQSNMNTIKYNRFENNGVGIYLIDNSDEIFD</sequence>
<proteinExistence type="predicted"/>
<feature type="domain" description="Periplasmic copper-binding protein NosD beta helix" evidence="1">
    <location>
        <begin position="3"/>
        <end position="40"/>
    </location>
</feature>
<evidence type="ECO:0000259" key="1">
    <source>
        <dbReference type="Pfam" id="PF05048"/>
    </source>
</evidence>
<name>X1B2F2_9ZZZZ</name>
<gene>
    <name evidence="2" type="ORF">S01H4_25004</name>
</gene>
<evidence type="ECO:0000313" key="2">
    <source>
        <dbReference type="EMBL" id="GAG89130.1"/>
    </source>
</evidence>
<dbReference type="InterPro" id="IPR022441">
    <property type="entry name" value="Para_beta_helix_rpt-2"/>
</dbReference>
<dbReference type="NCBIfam" id="TIGR03804">
    <property type="entry name" value="para_beta_helix"/>
    <property type="match status" value="1"/>
</dbReference>
<comment type="caution">
    <text evidence="2">The sequence shown here is derived from an EMBL/GenBank/DDBJ whole genome shotgun (WGS) entry which is preliminary data.</text>
</comment>
<dbReference type="InterPro" id="IPR007742">
    <property type="entry name" value="NosD_dom"/>
</dbReference>